<dbReference type="Gene3D" id="2.30.29.230">
    <property type="match status" value="1"/>
</dbReference>
<evidence type="ECO:0000256" key="10">
    <source>
        <dbReference type="SAM" id="MobiDB-lite"/>
    </source>
</evidence>
<sequence length="612" mass="71232">MEKKILHQTPSVFIRTHVRQNNDSESVSDGKLVIFKNSHGVFIEWQPYQPKEKHDEWEVVGVQRNNQGQSQQSNGTSATNKGHLPIPHSHIINFNIQDLRSFKKSKPTSGIPFLIFILNCGTTYPALHFHRGGTSDFLSAMKQHISYEQKDQTLFIVKDNSKALYKSLEELDVMSDQRSSIQGITQGFAKISRVKDTIEKFLSPNSNSVGNMEDIVNQNEEMYVSIEDDFDQNGFAVVSTGVYKPPDLADKLPIQRKSPLNPEQWSKLMDTEGRVKDPENLKDIIFRGGVDHSIRKEVWKFLLGYYSWDSNYKSRSDQRKAKVDDYFRMKLQWKSISKEQETRFSQIRDMKNLIDKDVNRTDRTHEYYVEKKNVDVLYDVLMTYVMYNFDLSYVQGMSDLLAPILALMENEVDAFWSFAGFMEIVQHNFDKDQAGMRNQLLQLQTLIKFYDPEFYRYLMQHDSCNMYFCFRWLLIIFKREFKFPEIMRLWEVYWTMNPCPNFQLLLCVAVLLDAKQTIINSRFGFTEILRHINDMSYKIELEPMLKEAEAIYLQLCSYEALPENVASIFGIQVQRSGKAPSVQPSPTFPRSPKSSKPSPSNNHLAPDHGESI</sequence>
<dbReference type="InterPro" id="IPR000195">
    <property type="entry name" value="Rab-GAP-TBC_dom"/>
</dbReference>
<dbReference type="Pfam" id="PF12068">
    <property type="entry name" value="PH_RBD"/>
    <property type="match status" value="1"/>
</dbReference>
<comment type="caution">
    <text evidence="12">The sequence shown here is derived from an EMBL/GenBank/DDBJ whole genome shotgun (WGS) entry which is preliminary data.</text>
</comment>
<dbReference type="FunFam" id="1.10.8.270:FF:000005">
    <property type="entry name" value="TBC1 domain family member 15"/>
    <property type="match status" value="1"/>
</dbReference>
<comment type="function">
    <text evidence="6">Acts as a GTPase activating protein for RAB7A. Does not act on RAB4, RAB5 or RAB6.</text>
</comment>
<evidence type="ECO:0000313" key="13">
    <source>
        <dbReference type="Proteomes" id="UP000549394"/>
    </source>
</evidence>
<evidence type="ECO:0000256" key="1">
    <source>
        <dbReference type="ARBA" id="ARBA00004496"/>
    </source>
</evidence>
<dbReference type="InterPro" id="IPR035969">
    <property type="entry name" value="Rab-GAP_TBC_sf"/>
</dbReference>
<evidence type="ECO:0000256" key="3">
    <source>
        <dbReference type="ARBA" id="ARBA00022490"/>
    </source>
</evidence>
<dbReference type="Gene3D" id="1.10.472.80">
    <property type="entry name" value="Ypt/Rab-GAP domain of gyp1p, domain 3"/>
    <property type="match status" value="1"/>
</dbReference>
<keyword evidence="13" id="KW-1185">Reference proteome</keyword>
<name>A0A7I8W1S4_9ANNE</name>
<dbReference type="OrthoDB" id="10264062at2759"/>
<dbReference type="PANTHER" id="PTHR22957">
    <property type="entry name" value="TBC1 DOMAIN FAMILY MEMBER GTPASE-ACTIVATING PROTEIN"/>
    <property type="match status" value="1"/>
</dbReference>
<dbReference type="EMBL" id="CAJFCJ010000017">
    <property type="protein sequence ID" value="CAD5122514.1"/>
    <property type="molecule type" value="Genomic_DNA"/>
</dbReference>
<dbReference type="SMART" id="SM00164">
    <property type="entry name" value="TBC"/>
    <property type="match status" value="1"/>
</dbReference>
<dbReference type="FunFam" id="1.10.472.80:FF:000005">
    <property type="entry name" value="TBC1 domain family member 15"/>
    <property type="match status" value="1"/>
</dbReference>
<keyword evidence="4" id="KW-0597">Phosphoprotein</keyword>
<feature type="compositionally biased region" description="Low complexity" evidence="10">
    <location>
        <begin position="584"/>
        <end position="600"/>
    </location>
</feature>
<evidence type="ECO:0000256" key="9">
    <source>
        <dbReference type="ARBA" id="ARBA00082539"/>
    </source>
</evidence>
<evidence type="ECO:0000256" key="2">
    <source>
        <dbReference type="ARBA" id="ARBA00022468"/>
    </source>
</evidence>
<feature type="domain" description="Rab-GAP TBC" evidence="11">
    <location>
        <begin position="289"/>
        <end position="497"/>
    </location>
</feature>
<gene>
    <name evidence="12" type="ORF">DGYR_LOCUS10315</name>
</gene>
<evidence type="ECO:0000259" key="11">
    <source>
        <dbReference type="PROSITE" id="PS50086"/>
    </source>
</evidence>
<dbReference type="InterPro" id="IPR021935">
    <property type="entry name" value="SGSM1/2_RBD"/>
</dbReference>
<dbReference type="Gene3D" id="1.10.8.270">
    <property type="entry name" value="putative rabgap domain of human tbc1 domain family member 14 like domains"/>
    <property type="match status" value="1"/>
</dbReference>
<feature type="region of interest" description="Disordered" evidence="10">
    <location>
        <begin position="576"/>
        <end position="612"/>
    </location>
</feature>
<proteinExistence type="predicted"/>
<accession>A0A7I8W1S4</accession>
<dbReference type="Proteomes" id="UP000549394">
    <property type="component" value="Unassembled WGS sequence"/>
</dbReference>
<dbReference type="PROSITE" id="PS50086">
    <property type="entry name" value="TBC_RABGAP"/>
    <property type="match status" value="1"/>
</dbReference>
<evidence type="ECO:0000256" key="4">
    <source>
        <dbReference type="ARBA" id="ARBA00022553"/>
    </source>
</evidence>
<dbReference type="Pfam" id="PF00566">
    <property type="entry name" value="RabGAP-TBC"/>
    <property type="match status" value="1"/>
</dbReference>
<keyword evidence="2" id="KW-0343">GTPase activation</keyword>
<dbReference type="AlphaFoldDB" id="A0A7I8W1S4"/>
<comment type="subunit">
    <text evidence="7">Interacts with non-phosphorylated form of RAB8A; phosphorylation of RAB8A at 'Thr-72' disrupts this interaction. Interacts with ARMC12.</text>
</comment>
<dbReference type="GO" id="GO:0005737">
    <property type="term" value="C:cytoplasm"/>
    <property type="evidence" value="ECO:0007669"/>
    <property type="project" value="UniProtKB-SubCell"/>
</dbReference>
<dbReference type="GO" id="GO:0005096">
    <property type="term" value="F:GTPase activator activity"/>
    <property type="evidence" value="ECO:0007669"/>
    <property type="project" value="UniProtKB-KW"/>
</dbReference>
<dbReference type="PANTHER" id="PTHR22957:SF645">
    <property type="entry name" value="LD27216P"/>
    <property type="match status" value="1"/>
</dbReference>
<evidence type="ECO:0000256" key="5">
    <source>
        <dbReference type="ARBA" id="ARBA00022990"/>
    </source>
</evidence>
<evidence type="ECO:0000256" key="6">
    <source>
        <dbReference type="ARBA" id="ARBA00055283"/>
    </source>
</evidence>
<reference evidence="12 13" key="1">
    <citation type="submission" date="2020-08" db="EMBL/GenBank/DDBJ databases">
        <authorList>
            <person name="Hejnol A."/>
        </authorList>
    </citation>
    <scope>NUCLEOTIDE SEQUENCE [LARGE SCALE GENOMIC DNA]</scope>
</reference>
<keyword evidence="5" id="KW-0007">Acetylation</keyword>
<dbReference type="SUPFAM" id="SSF47923">
    <property type="entry name" value="Ypt/Rab-GAP domain of gyp1p"/>
    <property type="match status" value="2"/>
</dbReference>
<keyword evidence="3" id="KW-0963">Cytoplasm</keyword>
<evidence type="ECO:0000256" key="7">
    <source>
        <dbReference type="ARBA" id="ARBA00065268"/>
    </source>
</evidence>
<protein>
    <recommendedName>
        <fullName evidence="8">TBC1 domain family member 15</fullName>
    </recommendedName>
    <alternativeName>
        <fullName evidence="9">GTPase-activating protein RAB7</fullName>
    </alternativeName>
</protein>
<evidence type="ECO:0000313" key="12">
    <source>
        <dbReference type="EMBL" id="CAD5122514.1"/>
    </source>
</evidence>
<organism evidence="12 13">
    <name type="scientific">Dimorphilus gyrociliatus</name>
    <dbReference type="NCBI Taxonomy" id="2664684"/>
    <lineage>
        <taxon>Eukaryota</taxon>
        <taxon>Metazoa</taxon>
        <taxon>Spiralia</taxon>
        <taxon>Lophotrochozoa</taxon>
        <taxon>Annelida</taxon>
        <taxon>Polychaeta</taxon>
        <taxon>Polychaeta incertae sedis</taxon>
        <taxon>Dinophilidae</taxon>
        <taxon>Dimorphilus</taxon>
    </lineage>
</organism>
<evidence type="ECO:0000256" key="8">
    <source>
        <dbReference type="ARBA" id="ARBA00067480"/>
    </source>
</evidence>
<comment type="subcellular location">
    <subcellularLocation>
        <location evidence="1">Cytoplasm</location>
    </subcellularLocation>
</comment>